<gene>
    <name evidence="1" type="ORF">BS50DRAFT_637439</name>
</gene>
<protein>
    <submittedName>
        <fullName evidence="1">Uncharacterized protein</fullName>
    </submittedName>
</protein>
<proteinExistence type="predicted"/>
<sequence>MYNWALQGFEEALGPKHTSTLGTVHNLGFFNETGVLDPIFSSRLGLDQWIDQSVHNLVSQLISTIRSPKSQARLADQLNIGPKVQSEDGTMERKVSAESPSSLFRQLALWLDGDMVDLLFDGLGFHSICGEIWDRIAEQMLQLNRKGADRHGQWAISTMAKDILTDAAKDEGKAGCIEFDNEDFALPLRIAWKEIQAYIQEPVSQPPDLRGKVVL</sequence>
<reference evidence="1 2" key="1">
    <citation type="journal article" date="2018" name="Front. Microbiol.">
        <title>Genome-Wide Analysis of Corynespora cassiicola Leaf Fall Disease Putative Effectors.</title>
        <authorList>
            <person name="Lopez D."/>
            <person name="Ribeiro S."/>
            <person name="Label P."/>
            <person name="Fumanal B."/>
            <person name="Venisse J.S."/>
            <person name="Kohler A."/>
            <person name="de Oliveira R.R."/>
            <person name="Labutti K."/>
            <person name="Lipzen A."/>
            <person name="Lail K."/>
            <person name="Bauer D."/>
            <person name="Ohm R.A."/>
            <person name="Barry K.W."/>
            <person name="Spatafora J."/>
            <person name="Grigoriev I.V."/>
            <person name="Martin F.M."/>
            <person name="Pujade-Renaud V."/>
        </authorList>
    </citation>
    <scope>NUCLEOTIDE SEQUENCE [LARGE SCALE GENOMIC DNA]</scope>
    <source>
        <strain evidence="1 2">Philippines</strain>
    </source>
</reference>
<dbReference type="AlphaFoldDB" id="A0A2T2NFE6"/>
<dbReference type="Proteomes" id="UP000240883">
    <property type="component" value="Unassembled WGS sequence"/>
</dbReference>
<dbReference type="EMBL" id="KZ678139">
    <property type="protein sequence ID" value="PSN64155.1"/>
    <property type="molecule type" value="Genomic_DNA"/>
</dbReference>
<evidence type="ECO:0000313" key="2">
    <source>
        <dbReference type="Proteomes" id="UP000240883"/>
    </source>
</evidence>
<organism evidence="1 2">
    <name type="scientific">Corynespora cassiicola Philippines</name>
    <dbReference type="NCBI Taxonomy" id="1448308"/>
    <lineage>
        <taxon>Eukaryota</taxon>
        <taxon>Fungi</taxon>
        <taxon>Dikarya</taxon>
        <taxon>Ascomycota</taxon>
        <taxon>Pezizomycotina</taxon>
        <taxon>Dothideomycetes</taxon>
        <taxon>Pleosporomycetidae</taxon>
        <taxon>Pleosporales</taxon>
        <taxon>Corynesporascaceae</taxon>
        <taxon>Corynespora</taxon>
    </lineage>
</organism>
<keyword evidence="2" id="KW-1185">Reference proteome</keyword>
<dbReference type="OrthoDB" id="3793343at2759"/>
<accession>A0A2T2NFE6</accession>
<evidence type="ECO:0000313" key="1">
    <source>
        <dbReference type="EMBL" id="PSN64155.1"/>
    </source>
</evidence>
<name>A0A2T2NFE6_CORCC</name>